<comment type="caution">
    <text evidence="2">The sequence shown here is derived from an EMBL/GenBank/DDBJ whole genome shotgun (WGS) entry which is preliminary data.</text>
</comment>
<evidence type="ECO:0008006" key="4">
    <source>
        <dbReference type="Google" id="ProtNLM"/>
    </source>
</evidence>
<evidence type="ECO:0000256" key="1">
    <source>
        <dbReference type="SAM" id="Phobius"/>
    </source>
</evidence>
<keyword evidence="1" id="KW-0812">Transmembrane</keyword>
<feature type="transmembrane region" description="Helical" evidence="1">
    <location>
        <begin position="20"/>
        <end position="42"/>
    </location>
</feature>
<dbReference type="PANTHER" id="PTHR31876">
    <property type="entry name" value="COV-LIKE PROTEIN 1"/>
    <property type="match status" value="1"/>
</dbReference>
<organism evidence="2 3">
    <name type="scientific">Natrialba asiatica (strain ATCC 700177 / DSM 12278 / JCM 9576 / FERM P-10747 / NBRC 102637 / 172P1)</name>
    <dbReference type="NCBI Taxonomy" id="29540"/>
    <lineage>
        <taxon>Archaea</taxon>
        <taxon>Methanobacteriati</taxon>
        <taxon>Methanobacteriota</taxon>
        <taxon>Stenosarchaea group</taxon>
        <taxon>Halobacteria</taxon>
        <taxon>Halobacteriales</taxon>
        <taxon>Natrialbaceae</taxon>
        <taxon>Natrialba</taxon>
    </lineage>
</organism>
<dbReference type="PANTHER" id="PTHR31876:SF26">
    <property type="entry name" value="PROTEIN LIKE COV 2"/>
    <property type="match status" value="1"/>
</dbReference>
<proteinExistence type="predicted"/>
<feature type="transmembrane region" description="Helical" evidence="1">
    <location>
        <begin position="62"/>
        <end position="83"/>
    </location>
</feature>
<protein>
    <recommendedName>
        <fullName evidence="4">DUF502 domain-containing protein</fullName>
    </recommendedName>
</protein>
<dbReference type="InterPro" id="IPR007462">
    <property type="entry name" value="COV1-like"/>
</dbReference>
<dbReference type="STRING" id="29540.C481_17592"/>
<dbReference type="RefSeq" id="WP_006110623.1">
    <property type="nucleotide sequence ID" value="NZ_AOIO01000039.1"/>
</dbReference>
<dbReference type="eggNOG" id="arCOG04755">
    <property type="taxonomic scope" value="Archaea"/>
</dbReference>
<dbReference type="PATRIC" id="fig|29540.5.peg.3584"/>
<keyword evidence="1" id="KW-0472">Membrane</keyword>
<keyword evidence="3" id="KW-1185">Reference proteome</keyword>
<name>M0AJB9_NATA1</name>
<dbReference type="EMBL" id="AOIO01000039">
    <property type="protein sequence ID" value="ELY98466.1"/>
    <property type="molecule type" value="Genomic_DNA"/>
</dbReference>
<dbReference type="AlphaFoldDB" id="M0AJB9"/>
<reference evidence="2 3" key="1">
    <citation type="journal article" date="2014" name="PLoS Genet.">
        <title>Phylogenetically driven sequencing of extremely halophilic archaea reveals strategies for static and dynamic osmo-response.</title>
        <authorList>
            <person name="Becker E.A."/>
            <person name="Seitzer P.M."/>
            <person name="Tritt A."/>
            <person name="Larsen D."/>
            <person name="Krusor M."/>
            <person name="Yao A.I."/>
            <person name="Wu D."/>
            <person name="Madern D."/>
            <person name="Eisen J.A."/>
            <person name="Darling A.E."/>
            <person name="Facciotti M.T."/>
        </authorList>
    </citation>
    <scope>NUCLEOTIDE SEQUENCE [LARGE SCALE GENOMIC DNA]</scope>
    <source>
        <strain evidence="2 3">DSM 12278</strain>
    </source>
</reference>
<dbReference type="Proteomes" id="UP000011554">
    <property type="component" value="Unassembled WGS sequence"/>
</dbReference>
<dbReference type="Pfam" id="PF04367">
    <property type="entry name" value="DUF502"/>
    <property type="match status" value="1"/>
</dbReference>
<accession>M0AJB9</accession>
<sequence length="228" mass="24558">MTARRTSVQTALKRWLVNGVVVTIPLVITLVILLVVVDFVLGVLSPVVDGIIYALPNDPPTAVVQLVTLASLVAFFLLVGIIADYTPGRYISKRVHATMETIPGISTVYESVRRASRLLLDDETDQFKDVKLVKFPHRDAYTLAFLTATTPSVIEGQLDSGAMVTVMVPLGPNPTTNGFVMHMPAKHVYDVDVTVEEAIRSIATLGVASGEIGTETETEPSTPSESPV</sequence>
<gene>
    <name evidence="2" type="ORF">C481_17592</name>
</gene>
<evidence type="ECO:0000313" key="3">
    <source>
        <dbReference type="Proteomes" id="UP000011554"/>
    </source>
</evidence>
<keyword evidence="1" id="KW-1133">Transmembrane helix</keyword>
<evidence type="ECO:0000313" key="2">
    <source>
        <dbReference type="EMBL" id="ELY98466.1"/>
    </source>
</evidence>
<dbReference type="OrthoDB" id="51558at2157"/>